<proteinExistence type="predicted"/>
<reference evidence="1 2" key="1">
    <citation type="journal article" date="2016" name="Nat. Commun.">
        <title>Thousands of microbial genomes shed light on interconnected biogeochemical processes in an aquifer system.</title>
        <authorList>
            <person name="Anantharaman K."/>
            <person name="Brown C.T."/>
            <person name="Hug L.A."/>
            <person name="Sharon I."/>
            <person name="Castelle C.J."/>
            <person name="Probst A.J."/>
            <person name="Thomas B.C."/>
            <person name="Singh A."/>
            <person name="Wilkins M.J."/>
            <person name="Karaoz U."/>
            <person name="Brodie E.L."/>
            <person name="Williams K.H."/>
            <person name="Hubbard S.S."/>
            <person name="Banfield J.F."/>
        </authorList>
    </citation>
    <scope>NUCLEOTIDE SEQUENCE [LARGE SCALE GENOMIC DNA]</scope>
</reference>
<dbReference type="AlphaFoldDB" id="A0A1F6ABH9"/>
<sequence>MKKSDSKRPYFLWDYDLTEEDVRKILRGENETEKIWMMSRILESASFDDVWKYVTLHEVRAMFPKLKLKRPIREAWSYALTVWSQS</sequence>
<name>A0A1F6ABH9_9BACT</name>
<comment type="caution">
    <text evidence="1">The sequence shown here is derived from an EMBL/GenBank/DDBJ whole genome shotgun (WGS) entry which is preliminary data.</text>
</comment>
<dbReference type="Proteomes" id="UP000177092">
    <property type="component" value="Unassembled WGS sequence"/>
</dbReference>
<accession>A0A1F6ABH9</accession>
<dbReference type="STRING" id="1798384.A3D03_02095"/>
<protein>
    <submittedName>
        <fullName evidence="1">Uncharacterized protein</fullName>
    </submittedName>
</protein>
<evidence type="ECO:0000313" key="2">
    <source>
        <dbReference type="Proteomes" id="UP000177092"/>
    </source>
</evidence>
<dbReference type="EMBL" id="MFJN01000009">
    <property type="protein sequence ID" value="OGG22130.1"/>
    <property type="molecule type" value="Genomic_DNA"/>
</dbReference>
<gene>
    <name evidence="1" type="ORF">A3D03_02095</name>
</gene>
<organism evidence="1 2">
    <name type="scientific">Candidatus Gottesmanbacteria bacterium RIFCSPHIGHO2_02_FULL_40_13</name>
    <dbReference type="NCBI Taxonomy" id="1798384"/>
    <lineage>
        <taxon>Bacteria</taxon>
        <taxon>Candidatus Gottesmaniibacteriota</taxon>
    </lineage>
</organism>
<evidence type="ECO:0000313" key="1">
    <source>
        <dbReference type="EMBL" id="OGG22130.1"/>
    </source>
</evidence>